<reference evidence="2" key="2">
    <citation type="submission" date="2023-06" db="EMBL/GenBank/DDBJ databases">
        <authorList>
            <consortium name="Lawrence Berkeley National Laboratory"/>
            <person name="Mondo S.J."/>
            <person name="Hensen N."/>
            <person name="Bonometti L."/>
            <person name="Westerberg I."/>
            <person name="Brannstrom I.O."/>
            <person name="Guillou S."/>
            <person name="Cros-Aarteil S."/>
            <person name="Calhoun S."/>
            <person name="Haridas S."/>
            <person name="Kuo A."/>
            <person name="Pangilinan J."/>
            <person name="Riley R."/>
            <person name="Labutti K."/>
            <person name="Andreopoulos B."/>
            <person name="Lipzen A."/>
            <person name="Chen C."/>
            <person name="Yanf M."/>
            <person name="Daum C."/>
            <person name="Ng V."/>
            <person name="Clum A."/>
            <person name="Steindorff A."/>
            <person name="Ohm R."/>
            <person name="Martin F."/>
            <person name="Silar P."/>
            <person name="Natvig D."/>
            <person name="Lalanne C."/>
            <person name="Gautier V."/>
            <person name="Ament-Velasquez S.L."/>
            <person name="Kruys A."/>
            <person name="Hutchinson M.I."/>
            <person name="Powell A.J."/>
            <person name="Barry K."/>
            <person name="Miller A.N."/>
            <person name="Grigoriev I.V."/>
            <person name="Debuchy R."/>
            <person name="Gladieux P."/>
            <person name="Thoren M.H."/>
            <person name="Johannesson H."/>
        </authorList>
    </citation>
    <scope>NUCLEOTIDE SEQUENCE</scope>
    <source>
        <strain evidence="2">CBS 626.80</strain>
    </source>
</reference>
<feature type="non-terminal residue" evidence="2">
    <location>
        <position position="1"/>
    </location>
</feature>
<dbReference type="AlphaFoldDB" id="A0AAN6NTD5"/>
<name>A0AAN6NTD5_9PEZI</name>
<sequence length="147" mass="16156">TPSHNMIDVDEIHSQHHLLSKSASISLRYSASTGLHAMQKSLPANVVIPTNDIQLRTVYITTLGTNGANCTRKPERLLPERARWTIPPMVVRQIIVNANKLGKPRIAAFLGKEKGCPTEERPATSRSGLGVQSGEFGWRAQRGKAHN</sequence>
<keyword evidence="3" id="KW-1185">Reference proteome</keyword>
<reference evidence="2" key="1">
    <citation type="journal article" date="2023" name="Mol. Phylogenet. Evol.">
        <title>Genome-scale phylogeny and comparative genomics of the fungal order Sordariales.</title>
        <authorList>
            <person name="Hensen N."/>
            <person name="Bonometti L."/>
            <person name="Westerberg I."/>
            <person name="Brannstrom I.O."/>
            <person name="Guillou S."/>
            <person name="Cros-Aarteil S."/>
            <person name="Calhoun S."/>
            <person name="Haridas S."/>
            <person name="Kuo A."/>
            <person name="Mondo S."/>
            <person name="Pangilinan J."/>
            <person name="Riley R."/>
            <person name="LaButti K."/>
            <person name="Andreopoulos B."/>
            <person name="Lipzen A."/>
            <person name="Chen C."/>
            <person name="Yan M."/>
            <person name="Daum C."/>
            <person name="Ng V."/>
            <person name="Clum A."/>
            <person name="Steindorff A."/>
            <person name="Ohm R.A."/>
            <person name="Martin F."/>
            <person name="Silar P."/>
            <person name="Natvig D.O."/>
            <person name="Lalanne C."/>
            <person name="Gautier V."/>
            <person name="Ament-Velasquez S.L."/>
            <person name="Kruys A."/>
            <person name="Hutchinson M.I."/>
            <person name="Powell A.J."/>
            <person name="Barry K."/>
            <person name="Miller A.N."/>
            <person name="Grigoriev I.V."/>
            <person name="Debuchy R."/>
            <person name="Gladieux P."/>
            <person name="Hiltunen Thoren M."/>
            <person name="Johannesson H."/>
        </authorList>
    </citation>
    <scope>NUCLEOTIDE SEQUENCE</scope>
    <source>
        <strain evidence="2">CBS 626.80</strain>
    </source>
</reference>
<organism evidence="2 3">
    <name type="scientific">Pseudoneurospora amorphoporcata</name>
    <dbReference type="NCBI Taxonomy" id="241081"/>
    <lineage>
        <taxon>Eukaryota</taxon>
        <taxon>Fungi</taxon>
        <taxon>Dikarya</taxon>
        <taxon>Ascomycota</taxon>
        <taxon>Pezizomycotina</taxon>
        <taxon>Sordariomycetes</taxon>
        <taxon>Sordariomycetidae</taxon>
        <taxon>Sordariales</taxon>
        <taxon>Sordariaceae</taxon>
        <taxon>Pseudoneurospora</taxon>
    </lineage>
</organism>
<comment type="caution">
    <text evidence="2">The sequence shown here is derived from an EMBL/GenBank/DDBJ whole genome shotgun (WGS) entry which is preliminary data.</text>
</comment>
<evidence type="ECO:0000313" key="2">
    <source>
        <dbReference type="EMBL" id="KAK3951697.1"/>
    </source>
</evidence>
<accession>A0AAN6NTD5</accession>
<evidence type="ECO:0000256" key="1">
    <source>
        <dbReference type="SAM" id="MobiDB-lite"/>
    </source>
</evidence>
<proteinExistence type="predicted"/>
<gene>
    <name evidence="2" type="ORF">QBC32DRAFT_214366</name>
</gene>
<protein>
    <submittedName>
        <fullName evidence="2">Uncharacterized protein</fullName>
    </submittedName>
</protein>
<evidence type="ECO:0000313" key="3">
    <source>
        <dbReference type="Proteomes" id="UP001303222"/>
    </source>
</evidence>
<dbReference type="EMBL" id="MU859141">
    <property type="protein sequence ID" value="KAK3951697.1"/>
    <property type="molecule type" value="Genomic_DNA"/>
</dbReference>
<dbReference type="Proteomes" id="UP001303222">
    <property type="component" value="Unassembled WGS sequence"/>
</dbReference>
<feature type="region of interest" description="Disordered" evidence="1">
    <location>
        <begin position="115"/>
        <end position="147"/>
    </location>
</feature>